<reference evidence="1" key="1">
    <citation type="submission" date="2016-08" db="EMBL/GenBank/DDBJ databases">
        <authorList>
            <person name="Seilhamer J.J."/>
        </authorList>
    </citation>
    <scope>NUCLEOTIDE SEQUENCE</scope>
    <source>
        <strain evidence="1">86</strain>
    </source>
</reference>
<sequence length="656" mass="74731">MALPTRKMDFNATLAKSDEKPQLEEIEMLPIVENSSHRMRFLSLAEAQHCFYYIQPQVAIPADTGKWTYQDNYQKLQPTVLGHSFLVGDLYLELPDGIYFKKNPEDKIMISNATISICGIIEDWYSEKDCKETLICEVHCAAWKGTTKMIEVPVEQYKNIYRLIRKKYPDVSLSTTGADALEEYLTAVFQHRPDYLQPQIRSSMTGWMNIRGKISYYIGSDSYYKSVKLPDIAGLDKFSLFSQGLSFLNVGRNNAAIAIIMLIAHMGYSLYWMREGQVDFRSVLYLKGKTNLLKTSVIREIANIFDINHDHSTMRVSSTLASLQYNVCMLRDGVICIDDFSNSEAKSKSRSIEAVEDVIRAVGDGVFPTKMSMKGEVSVARNTVRAAVILTGEEELGLGLSSNLRTIVIPVTEGMFDGKVLAPFQENRDIMRYYFALYVQFLTEYGEILSGSCRKAFVQYRAHYAAKLDVPRFVDAAAGLRVQADFFDCFAGWCGLAEAERNTFTKLFEECILDTMLQNQKSSGGKQPEVKFLYGLMQSIGTTSNNSLAENEDIYSKDESSYIGFYESEASLIWLRFEEAWRMVKAYYQNQGDDWLIRPQTVKEVLLKNEISEGRKMPDNQAGTEYLRRARKGTRKRMLVLRQHVVEKLLKTEGGQ</sequence>
<dbReference type="AlphaFoldDB" id="A0A212LYQ0"/>
<dbReference type="RefSeq" id="WP_288185229.1">
    <property type="nucleotide sequence ID" value="NZ_LT608335.1"/>
</dbReference>
<evidence type="ECO:0000313" key="1">
    <source>
        <dbReference type="EMBL" id="SCM82577.1"/>
    </source>
</evidence>
<name>A0A212LYQ0_9FIRM</name>
<proteinExistence type="predicted"/>
<protein>
    <recommendedName>
        <fullName evidence="2">DUF927 domain-containing protein</fullName>
    </recommendedName>
</protein>
<evidence type="ECO:0008006" key="2">
    <source>
        <dbReference type="Google" id="ProtNLM"/>
    </source>
</evidence>
<organism evidence="1">
    <name type="scientific">uncultured Sporomusa sp</name>
    <dbReference type="NCBI Taxonomy" id="307249"/>
    <lineage>
        <taxon>Bacteria</taxon>
        <taxon>Bacillati</taxon>
        <taxon>Bacillota</taxon>
        <taxon>Negativicutes</taxon>
        <taxon>Selenomonadales</taxon>
        <taxon>Sporomusaceae</taxon>
        <taxon>Sporomusa</taxon>
        <taxon>environmental samples</taxon>
    </lineage>
</organism>
<gene>
    <name evidence="1" type="ORF">KL86SPO_50348</name>
</gene>
<dbReference type="EMBL" id="FMJE01000005">
    <property type="protein sequence ID" value="SCM82577.1"/>
    <property type="molecule type" value="Genomic_DNA"/>
</dbReference>
<accession>A0A212LYQ0</accession>